<evidence type="ECO:0000313" key="2">
    <source>
        <dbReference type="Proteomes" id="UP001408356"/>
    </source>
</evidence>
<dbReference type="Gene3D" id="2.120.10.30">
    <property type="entry name" value="TolB, C-terminal domain"/>
    <property type="match status" value="1"/>
</dbReference>
<accession>A0ABR2UF27</accession>
<comment type="caution">
    <text evidence="1">The sequence shown here is derived from an EMBL/GenBank/DDBJ whole genome shotgun (WGS) entry which is preliminary data.</text>
</comment>
<gene>
    <name evidence="1" type="ORF">SUNI508_11998</name>
</gene>
<dbReference type="Proteomes" id="UP001408356">
    <property type="component" value="Unassembled WGS sequence"/>
</dbReference>
<name>A0ABR2UF27_9PEZI</name>
<proteinExistence type="predicted"/>
<dbReference type="InterPro" id="IPR011042">
    <property type="entry name" value="6-blade_b-propeller_TolB-like"/>
</dbReference>
<dbReference type="EMBL" id="JARVKF010000441">
    <property type="protein sequence ID" value="KAK9413222.1"/>
    <property type="molecule type" value="Genomic_DNA"/>
</dbReference>
<reference evidence="1 2" key="1">
    <citation type="journal article" date="2024" name="J. Plant Pathol.">
        <title>Sequence and assembly of the genome of Seiridium unicorne, isolate CBS 538.82, causal agent of cypress canker disease.</title>
        <authorList>
            <person name="Scali E."/>
            <person name="Rocca G.D."/>
            <person name="Danti R."/>
            <person name="Garbelotto M."/>
            <person name="Barberini S."/>
            <person name="Baroncelli R."/>
            <person name="Emiliani G."/>
        </authorList>
    </citation>
    <scope>NUCLEOTIDE SEQUENCE [LARGE SCALE GENOMIC DNA]</scope>
    <source>
        <strain evidence="1 2">BM-138-508</strain>
    </source>
</reference>
<sequence length="133" mass="14641">MTPHAIKEQDCPESQGLAVSIDPFARTGRPVLLIPEVESLIDMCEVSSDVYVMGGGTYRVETYEGPLLGSFGVWLVDLTTDEPKLDPVPRIPEIRQLSDLATCDGQTVIAVDTYHGKVYRINLRDKTSSVCIE</sequence>
<organism evidence="1 2">
    <name type="scientific">Seiridium unicorne</name>
    <dbReference type="NCBI Taxonomy" id="138068"/>
    <lineage>
        <taxon>Eukaryota</taxon>
        <taxon>Fungi</taxon>
        <taxon>Dikarya</taxon>
        <taxon>Ascomycota</taxon>
        <taxon>Pezizomycotina</taxon>
        <taxon>Sordariomycetes</taxon>
        <taxon>Xylariomycetidae</taxon>
        <taxon>Amphisphaeriales</taxon>
        <taxon>Sporocadaceae</taxon>
        <taxon>Seiridium</taxon>
    </lineage>
</organism>
<protein>
    <submittedName>
        <fullName evidence="1">Cytochrome p450</fullName>
    </submittedName>
</protein>
<keyword evidence="2" id="KW-1185">Reference proteome</keyword>
<evidence type="ECO:0000313" key="1">
    <source>
        <dbReference type="EMBL" id="KAK9413222.1"/>
    </source>
</evidence>